<protein>
    <submittedName>
        <fullName evidence="3">SAM-dependent methyltransferase</fullName>
        <ecNumber evidence="3">2.1.1.-</ecNumber>
    </submittedName>
</protein>
<accession>B6BKE8</accession>
<dbReference type="SUPFAM" id="SSF53335">
    <property type="entry name" value="S-adenosyl-L-methionine-dependent methyltransferases"/>
    <property type="match status" value="1"/>
</dbReference>
<dbReference type="HOGENOM" id="CLU_082726_0_0_7"/>
<proteinExistence type="predicted"/>
<keyword evidence="1" id="KW-0472">Membrane</keyword>
<feature type="transmembrane region" description="Helical" evidence="1">
    <location>
        <begin position="178"/>
        <end position="194"/>
    </location>
</feature>
<gene>
    <name evidence="3" type="ORF">SMGD1_0476</name>
</gene>
<dbReference type="Proteomes" id="UP000006431">
    <property type="component" value="Unassembled WGS sequence"/>
</dbReference>
<keyword evidence="3" id="KW-0808">Transferase</keyword>
<dbReference type="RefSeq" id="WP_008337710.1">
    <property type="nucleotide sequence ID" value="NZ_AFRZ01000001.1"/>
</dbReference>
<dbReference type="Gene3D" id="3.40.50.150">
    <property type="entry name" value="Vaccinia Virus protein VP39"/>
    <property type="match status" value="1"/>
</dbReference>
<reference evidence="3 4" key="1">
    <citation type="journal article" date="2012" name="Proc. Natl. Acad. Sci. U.S.A.">
        <title>Genome and physiology of a model Epsilonproteobacterium responsible for sulfide detoxification in marine oxygen depletion zones.</title>
        <authorList>
            <person name="Grote J."/>
            <person name="Schott T."/>
            <person name="Bruckner C.G."/>
            <person name="Glockner F.O."/>
            <person name="Jost G."/>
            <person name="Teeling H."/>
            <person name="Labrenz M."/>
            <person name="Jurgens K."/>
        </authorList>
    </citation>
    <scope>NUCLEOTIDE SEQUENCE [LARGE SCALE GENOMIC DNA]</scope>
    <source>
        <strain evidence="3 4">GD1</strain>
    </source>
</reference>
<evidence type="ECO:0000256" key="1">
    <source>
        <dbReference type="SAM" id="Phobius"/>
    </source>
</evidence>
<dbReference type="OrthoDB" id="9791837at2"/>
<evidence type="ECO:0000259" key="2">
    <source>
        <dbReference type="Pfam" id="PF13847"/>
    </source>
</evidence>
<accession>H1FV77</accession>
<dbReference type="InterPro" id="IPR025714">
    <property type="entry name" value="Methyltranfer_dom"/>
</dbReference>
<feature type="domain" description="Methyltransferase" evidence="2">
    <location>
        <begin position="39"/>
        <end position="147"/>
    </location>
</feature>
<comment type="caution">
    <text evidence="3">The sequence shown here is derived from an EMBL/GenBank/DDBJ whole genome shotgun (WGS) entry which is preliminary data.</text>
</comment>
<evidence type="ECO:0000313" key="3">
    <source>
        <dbReference type="EMBL" id="EHP29003.1"/>
    </source>
</evidence>
<name>B6BKE8_SULGG</name>
<evidence type="ECO:0000313" key="4">
    <source>
        <dbReference type="Proteomes" id="UP000006431"/>
    </source>
</evidence>
<dbReference type="EMBL" id="AFRZ01000001">
    <property type="protein sequence ID" value="EHP29003.1"/>
    <property type="molecule type" value="Genomic_DNA"/>
</dbReference>
<keyword evidence="4" id="KW-1185">Reference proteome</keyword>
<keyword evidence="1" id="KW-0812">Transmembrane</keyword>
<dbReference type="eggNOG" id="COG2227">
    <property type="taxonomic scope" value="Bacteria"/>
</dbReference>
<dbReference type="PANTHER" id="PTHR43464">
    <property type="entry name" value="METHYLTRANSFERASE"/>
    <property type="match status" value="1"/>
</dbReference>
<sequence>MVNNKQEYIKMNNVESKHWWYKSLHKLVLSTIRDQFYFSNISILDAGCGTGGLLHFLSRDKNYSLEGFDISEEAISIAKSKDLKVEYMDLKKYKYTNKLYDVIISNDTMYFFTLEEQTLILNEFYKSLKHNGIIILNLPSLDIFSGSHDEAVGITKRFNEKMVSSMVDSSKYRIIKKIYWPFLLSPIIFLVRYMQRLQLKSKKNIEIKSDIDMPSSIVNNILYKIVSFENKFFKKKPFGSSLFLVLKKDVK</sequence>
<keyword evidence="1" id="KW-1133">Transmembrane helix</keyword>
<dbReference type="PATRIC" id="fig|929558.5.peg.475"/>
<dbReference type="GO" id="GO:0032259">
    <property type="term" value="P:methylation"/>
    <property type="evidence" value="ECO:0007669"/>
    <property type="project" value="UniProtKB-KW"/>
</dbReference>
<keyword evidence="3" id="KW-0489">Methyltransferase</keyword>
<dbReference type="CDD" id="cd02440">
    <property type="entry name" value="AdoMet_MTases"/>
    <property type="match status" value="1"/>
</dbReference>
<dbReference type="Pfam" id="PF13847">
    <property type="entry name" value="Methyltransf_31"/>
    <property type="match status" value="1"/>
</dbReference>
<dbReference type="GO" id="GO:0008168">
    <property type="term" value="F:methyltransferase activity"/>
    <property type="evidence" value="ECO:0007669"/>
    <property type="project" value="UniProtKB-KW"/>
</dbReference>
<dbReference type="STRING" id="929558.SMGD1_0476"/>
<dbReference type="InterPro" id="IPR029063">
    <property type="entry name" value="SAM-dependent_MTases_sf"/>
</dbReference>
<organism evidence="3 4">
    <name type="scientific">Sulfurimonas gotlandica (strain DSM 19862 / JCM 16533 / GD1)</name>
    <dbReference type="NCBI Taxonomy" id="929558"/>
    <lineage>
        <taxon>Bacteria</taxon>
        <taxon>Pseudomonadati</taxon>
        <taxon>Campylobacterota</taxon>
        <taxon>Epsilonproteobacteria</taxon>
        <taxon>Campylobacterales</taxon>
        <taxon>Sulfurimonadaceae</taxon>
        <taxon>Sulfurimonas</taxon>
    </lineage>
</organism>
<dbReference type="AlphaFoldDB" id="B6BKE8"/>
<dbReference type="EC" id="2.1.1.-" evidence="3"/>